<keyword evidence="1" id="KW-0175">Coiled coil</keyword>
<evidence type="ECO:0000313" key="4">
    <source>
        <dbReference type="Proteomes" id="UP000818624"/>
    </source>
</evidence>
<evidence type="ECO:0000256" key="1">
    <source>
        <dbReference type="SAM" id="Coils"/>
    </source>
</evidence>
<dbReference type="PANTHER" id="PTHR15154">
    <property type="entry name" value="HAMARTIN"/>
    <property type="match status" value="1"/>
</dbReference>
<feature type="compositionally biased region" description="Low complexity" evidence="2">
    <location>
        <begin position="171"/>
        <end position="197"/>
    </location>
</feature>
<dbReference type="EMBL" id="CP046235">
    <property type="protein sequence ID" value="WFD47221.1"/>
    <property type="molecule type" value="Genomic_DNA"/>
</dbReference>
<sequence length="856" mass="93054">MPPPSFSSLSGLGALNVSRGTLGLVKEAAQAVHAAIAKGAPGAADTARTAVHALLADASLDAPPSDDDLLAHAEVRAQLAPNAVRTAVADKLHADMLDAFEHTTQKPETAAWMAVVGVLEMLVPLLDVGLFRRDWWGRVLLPALKCAELSDAQHKRVRTLVVYAMLAQPTAPAPEDAPTTSAAPTVAPTTPTSAAARAPPPAAPAPPSLVDTVFSLYVDLAAHQPELAPLPADEETAHAPDATPDAAPRTNATPPHAALRRELEMAIALYSAYDPSGFFAALARTLHDTPTEGPVLYLLASFLHAQSMHTYRITSTPLLDRVIDVLQHTHSTRAMSLGIKCVVMVLPHVPQYVVKGGAGGVPALFGVYARAVTWRRGTAEDAVTVCVSLLFTLLYGLFPNNLVAFLRTPAAYLDGRDAGALDANAVRTSSLALLRGHAAHPLLVEMDASTELSNTKRWAQQDASDLTASCMSLCIGAREEIGNADALLATHVPANATLLQVEHKFELYLKEQLLLHIGRLHRDRIADAAAEAEHQSLYHTLRTLRTQLQAAQTRAERQRAETQAVSQRHIQWERELNAKLNTYREERRSWATERQSLLKQLSDANTTNASQAAEITAMGTRLFELEQDLARAQPQLERIETYRANVQKLSNCMADWEEDLGKYELQSREMDKMLSWWEEMELTVANSEANANRYRSLLEQRTTENTRLTAELASLRAATARQAERLAANQTWLLEAVVAPAHDRAEPQLTRPTRAAAYNAEEVRKAHARTAKLERLTLDLRARIEELESEVRVHAQQEATSHDAETDSLLISPQTLRTPRGGQLRTSAVPPLSLDSPGDVGGQAAHAAREDEGGDT</sequence>
<protein>
    <recommendedName>
        <fullName evidence="5">Hamartin</fullName>
    </recommendedName>
</protein>
<dbReference type="InterPro" id="IPR007483">
    <property type="entry name" value="Hamartin"/>
</dbReference>
<evidence type="ECO:0000256" key="2">
    <source>
        <dbReference type="SAM" id="MobiDB-lite"/>
    </source>
</evidence>
<evidence type="ECO:0008006" key="5">
    <source>
        <dbReference type="Google" id="ProtNLM"/>
    </source>
</evidence>
<organism evidence="3 4">
    <name type="scientific">Malassezia furfur</name>
    <name type="common">Pityriasis versicolor infection agent</name>
    <name type="synonym">Pityrosporum furfur</name>
    <dbReference type="NCBI Taxonomy" id="55194"/>
    <lineage>
        <taxon>Eukaryota</taxon>
        <taxon>Fungi</taxon>
        <taxon>Dikarya</taxon>
        <taxon>Basidiomycota</taxon>
        <taxon>Ustilaginomycotina</taxon>
        <taxon>Malasseziomycetes</taxon>
        <taxon>Malasseziales</taxon>
        <taxon>Malasseziaceae</taxon>
        <taxon>Malassezia</taxon>
    </lineage>
</organism>
<proteinExistence type="predicted"/>
<name>A0ABY8ENW2_MALFU</name>
<dbReference type="Pfam" id="PF04388">
    <property type="entry name" value="Hamartin"/>
    <property type="match status" value="1"/>
</dbReference>
<feature type="compositionally biased region" description="Basic and acidic residues" evidence="2">
    <location>
        <begin position="794"/>
        <end position="805"/>
    </location>
</feature>
<feature type="region of interest" description="Disordered" evidence="2">
    <location>
        <begin position="794"/>
        <end position="856"/>
    </location>
</feature>
<feature type="coiled-coil region" evidence="1">
    <location>
        <begin position="541"/>
        <end position="568"/>
    </location>
</feature>
<evidence type="ECO:0000313" key="3">
    <source>
        <dbReference type="EMBL" id="WFD47221.1"/>
    </source>
</evidence>
<feature type="region of interest" description="Disordered" evidence="2">
    <location>
        <begin position="171"/>
        <end position="204"/>
    </location>
</feature>
<reference evidence="3 4" key="1">
    <citation type="journal article" date="2020" name="Elife">
        <title>Loss of centromere function drives karyotype evolution in closely related Malassezia species.</title>
        <authorList>
            <person name="Sankaranarayanan S.R."/>
            <person name="Ianiri G."/>
            <person name="Coelho M.A."/>
            <person name="Reza M.H."/>
            <person name="Thimmappa B.C."/>
            <person name="Ganguly P."/>
            <person name="Vadnala R.N."/>
            <person name="Sun S."/>
            <person name="Siddharthan R."/>
            <person name="Tellgren-Roth C."/>
            <person name="Dawson T.L."/>
            <person name="Heitman J."/>
            <person name="Sanyal K."/>
        </authorList>
    </citation>
    <scope>NUCLEOTIDE SEQUENCE [LARGE SCALE GENOMIC DNA]</scope>
    <source>
        <strain evidence="3">CBS14141</strain>
    </source>
</reference>
<accession>A0ABY8ENW2</accession>
<keyword evidence="4" id="KW-1185">Reference proteome</keyword>
<dbReference type="PANTHER" id="PTHR15154:SF2">
    <property type="entry name" value="HAMARTIN"/>
    <property type="match status" value="1"/>
</dbReference>
<gene>
    <name evidence="3" type="ORF">GLX27_001872</name>
</gene>
<dbReference type="Proteomes" id="UP000818624">
    <property type="component" value="Chromosome 2"/>
</dbReference>
<feature type="compositionally biased region" description="Basic and acidic residues" evidence="2">
    <location>
        <begin position="847"/>
        <end position="856"/>
    </location>
</feature>